<evidence type="ECO:0000313" key="16">
    <source>
        <dbReference type="Proteomes" id="UP000614601"/>
    </source>
</evidence>
<dbReference type="AlphaFoldDB" id="A0A811LSF1"/>
<comment type="caution">
    <text evidence="15">The sequence shown here is derived from an EMBL/GenBank/DDBJ whole genome shotgun (WGS) entry which is preliminary data.</text>
</comment>
<dbReference type="PRINTS" id="PR00253">
    <property type="entry name" value="GABAARECEPTR"/>
</dbReference>
<evidence type="ECO:0000256" key="4">
    <source>
        <dbReference type="ARBA" id="ARBA00022475"/>
    </source>
</evidence>
<dbReference type="InterPro" id="IPR018000">
    <property type="entry name" value="Neurotransmitter_ion_chnl_CS"/>
</dbReference>
<organism evidence="15 16">
    <name type="scientific">Bursaphelenchus okinawaensis</name>
    <dbReference type="NCBI Taxonomy" id="465554"/>
    <lineage>
        <taxon>Eukaryota</taxon>
        <taxon>Metazoa</taxon>
        <taxon>Ecdysozoa</taxon>
        <taxon>Nematoda</taxon>
        <taxon>Chromadorea</taxon>
        <taxon>Rhabditida</taxon>
        <taxon>Tylenchina</taxon>
        <taxon>Tylenchomorpha</taxon>
        <taxon>Aphelenchoidea</taxon>
        <taxon>Aphelenchoididae</taxon>
        <taxon>Bursaphelenchus</taxon>
    </lineage>
</organism>
<comment type="subcellular location">
    <subcellularLocation>
        <location evidence="2">Cell membrane</location>
    </subcellularLocation>
    <subcellularLocation>
        <location evidence="1">Membrane</location>
        <topology evidence="1">Multi-pass membrane protein</topology>
    </subcellularLocation>
</comment>
<dbReference type="InterPro" id="IPR006028">
    <property type="entry name" value="GABAA/Glycine_rcpt"/>
</dbReference>
<dbReference type="Proteomes" id="UP000783686">
    <property type="component" value="Unassembled WGS sequence"/>
</dbReference>
<evidence type="ECO:0000256" key="10">
    <source>
        <dbReference type="ARBA" id="ARBA00023303"/>
    </source>
</evidence>
<dbReference type="InterPro" id="IPR006201">
    <property type="entry name" value="Neur_channel"/>
</dbReference>
<dbReference type="GO" id="GO:0005230">
    <property type="term" value="F:extracellular ligand-gated monoatomic ion channel activity"/>
    <property type="evidence" value="ECO:0007669"/>
    <property type="project" value="InterPro"/>
</dbReference>
<dbReference type="EMBL" id="CAJFDH010000006">
    <property type="protein sequence ID" value="CAD5230033.1"/>
    <property type="molecule type" value="Genomic_DNA"/>
</dbReference>
<reference evidence="15" key="1">
    <citation type="submission" date="2020-09" db="EMBL/GenBank/DDBJ databases">
        <authorList>
            <person name="Kikuchi T."/>
        </authorList>
    </citation>
    <scope>NUCLEOTIDE SEQUENCE</scope>
    <source>
        <strain evidence="15">SH1</strain>
    </source>
</reference>
<dbReference type="Pfam" id="PF02931">
    <property type="entry name" value="Neur_chan_LBD"/>
    <property type="match status" value="1"/>
</dbReference>
<name>A0A811LSF1_9BILA</name>
<sequence>MLWLLLLLLIAALRAEDVEFFPLTRDFVKMLDDIDRYNRYATPTQYEGTATNVSMSMYIEGISSFSAQTMDYHLDMYFYQEWDDPRLAHNESGPMLIRDKNIFKKMWHPDAYFANARYASFHSITEDNFLVWVYPDGHVWYDCRISLIAICMMDLWKYPLDEQQCNLRILSYAYPESQVRLLWSTSIDPPIDRAAGIRMPDMRLVDIKTGTCDGTYATGKWSCMTAVFYVEREMMHHIIQTYVPTALIVVISWFNFWLDIDSAPARVSLSITTLLTIATQANAVKLALPEVSYMKAIDFWLGMCMTFVFGVMIEFTICHFAKNQELSIGNANAPNLIVDSTMSTLFDTSSNLNDSIRRVKENNAEARDRFFRNMNPPTVPARNGRTLRPDEQDIHTIQPMPMDMEPMLKQLNSYGHQNGDARLNGLHDQVYPGMNSLDTLQLTEEKHSMKPAMSRLGNQVKTRALNWKSALCNLRGRRVANKIDENCRYAFPLVFIIFNIFYWSFYLVIN</sequence>
<feature type="transmembrane region" description="Helical" evidence="11">
    <location>
        <begin position="242"/>
        <end position="260"/>
    </location>
</feature>
<feature type="transmembrane region" description="Helical" evidence="11">
    <location>
        <begin position="267"/>
        <end position="288"/>
    </location>
</feature>
<dbReference type="SUPFAM" id="SSF90112">
    <property type="entry name" value="Neurotransmitter-gated ion-channel transmembrane pore"/>
    <property type="match status" value="1"/>
</dbReference>
<evidence type="ECO:0000256" key="2">
    <source>
        <dbReference type="ARBA" id="ARBA00004236"/>
    </source>
</evidence>
<keyword evidence="9 11" id="KW-0472">Membrane</keyword>
<keyword evidence="4" id="KW-1003">Cell membrane</keyword>
<dbReference type="EMBL" id="CAJFCW020000006">
    <property type="protein sequence ID" value="CAG9127422.1"/>
    <property type="molecule type" value="Genomic_DNA"/>
</dbReference>
<comment type="similarity">
    <text evidence="11">Belongs to the ligand-gated ion channel (TC 1.A.9) family.</text>
</comment>
<evidence type="ECO:0000256" key="11">
    <source>
        <dbReference type="RuleBase" id="RU000687"/>
    </source>
</evidence>
<feature type="domain" description="Neurotransmitter-gated ion-channel ligand-binding" evidence="13">
    <location>
        <begin position="34"/>
        <end position="208"/>
    </location>
</feature>
<evidence type="ECO:0000256" key="8">
    <source>
        <dbReference type="ARBA" id="ARBA00023065"/>
    </source>
</evidence>
<feature type="domain" description="Neurotransmitter-gated ion-channel transmembrane" evidence="14">
    <location>
        <begin position="241"/>
        <end position="503"/>
    </location>
</feature>
<evidence type="ECO:0000256" key="12">
    <source>
        <dbReference type="SAM" id="SignalP"/>
    </source>
</evidence>
<feature type="transmembrane region" description="Helical" evidence="11">
    <location>
        <begin position="489"/>
        <end position="509"/>
    </location>
</feature>
<evidence type="ECO:0000259" key="14">
    <source>
        <dbReference type="Pfam" id="PF02932"/>
    </source>
</evidence>
<evidence type="ECO:0000313" key="15">
    <source>
        <dbReference type="EMBL" id="CAD5230033.1"/>
    </source>
</evidence>
<proteinExistence type="inferred from homology"/>
<evidence type="ECO:0000256" key="1">
    <source>
        <dbReference type="ARBA" id="ARBA00004141"/>
    </source>
</evidence>
<keyword evidence="5 11" id="KW-0812">Transmembrane</keyword>
<dbReference type="PROSITE" id="PS00236">
    <property type="entry name" value="NEUROTR_ION_CHANNEL"/>
    <property type="match status" value="1"/>
</dbReference>
<evidence type="ECO:0000256" key="9">
    <source>
        <dbReference type="ARBA" id="ARBA00023136"/>
    </source>
</evidence>
<keyword evidence="10 11" id="KW-0407">Ion channel</keyword>
<dbReference type="InterPro" id="IPR036719">
    <property type="entry name" value="Neuro-gated_channel_TM_sf"/>
</dbReference>
<dbReference type="SUPFAM" id="SSF63712">
    <property type="entry name" value="Nicotinic receptor ligand binding domain-like"/>
    <property type="match status" value="1"/>
</dbReference>
<dbReference type="GO" id="GO:0004888">
    <property type="term" value="F:transmembrane signaling receptor activity"/>
    <property type="evidence" value="ECO:0007669"/>
    <property type="project" value="InterPro"/>
</dbReference>
<dbReference type="GO" id="GO:0005886">
    <property type="term" value="C:plasma membrane"/>
    <property type="evidence" value="ECO:0007669"/>
    <property type="project" value="UniProtKB-SubCell"/>
</dbReference>
<dbReference type="NCBIfam" id="TIGR00860">
    <property type="entry name" value="LIC"/>
    <property type="match status" value="1"/>
</dbReference>
<feature type="transmembrane region" description="Helical" evidence="11">
    <location>
        <begin position="300"/>
        <end position="321"/>
    </location>
</feature>
<dbReference type="Gene3D" id="1.20.58.390">
    <property type="entry name" value="Neurotransmitter-gated ion-channel transmembrane domain"/>
    <property type="match status" value="1"/>
</dbReference>
<keyword evidence="7 11" id="KW-1133">Transmembrane helix</keyword>
<keyword evidence="3 11" id="KW-0813">Transport</keyword>
<dbReference type="FunFam" id="2.70.170.10:FF:000039">
    <property type="entry name" value="Ligand-Gated ion Channel"/>
    <property type="match status" value="1"/>
</dbReference>
<dbReference type="InterPro" id="IPR036734">
    <property type="entry name" value="Neur_chan_lig-bd_sf"/>
</dbReference>
<dbReference type="Pfam" id="PF02932">
    <property type="entry name" value="Neur_chan_memb"/>
    <property type="match status" value="1"/>
</dbReference>
<dbReference type="Proteomes" id="UP000614601">
    <property type="component" value="Unassembled WGS sequence"/>
</dbReference>
<accession>A0A811LSF1</accession>
<dbReference type="CDD" id="cd19049">
    <property type="entry name" value="LGIC_TM_anion"/>
    <property type="match status" value="1"/>
</dbReference>
<dbReference type="InterPro" id="IPR006029">
    <property type="entry name" value="Neurotrans-gated_channel_TM"/>
</dbReference>
<feature type="signal peptide" evidence="12">
    <location>
        <begin position="1"/>
        <end position="15"/>
    </location>
</feature>
<gene>
    <name evidence="15" type="ORF">BOKJ2_LOCUS13933</name>
</gene>
<evidence type="ECO:0000256" key="3">
    <source>
        <dbReference type="ARBA" id="ARBA00022448"/>
    </source>
</evidence>
<dbReference type="CDD" id="cd18987">
    <property type="entry name" value="LGIC_ECD_anion"/>
    <property type="match status" value="1"/>
</dbReference>
<evidence type="ECO:0000259" key="13">
    <source>
        <dbReference type="Pfam" id="PF02931"/>
    </source>
</evidence>
<protein>
    <submittedName>
        <fullName evidence="15">Uncharacterized protein</fullName>
    </submittedName>
</protein>
<evidence type="ECO:0000256" key="5">
    <source>
        <dbReference type="ARBA" id="ARBA00022692"/>
    </source>
</evidence>
<dbReference type="Gene3D" id="2.70.170.10">
    <property type="entry name" value="Neurotransmitter-gated ion-channel ligand-binding domain"/>
    <property type="match status" value="1"/>
</dbReference>
<keyword evidence="8 11" id="KW-0406">Ion transport</keyword>
<dbReference type="PANTHER" id="PTHR18945">
    <property type="entry name" value="NEUROTRANSMITTER GATED ION CHANNEL"/>
    <property type="match status" value="1"/>
</dbReference>
<dbReference type="PRINTS" id="PR00252">
    <property type="entry name" value="NRIONCHANNEL"/>
</dbReference>
<dbReference type="InterPro" id="IPR006202">
    <property type="entry name" value="Neur_chan_lig-bd"/>
</dbReference>
<feature type="chain" id="PRO_5036221486" evidence="12">
    <location>
        <begin position="16"/>
        <end position="510"/>
    </location>
</feature>
<dbReference type="OrthoDB" id="442503at2759"/>
<evidence type="ECO:0000256" key="7">
    <source>
        <dbReference type="ARBA" id="ARBA00022989"/>
    </source>
</evidence>
<dbReference type="InterPro" id="IPR038050">
    <property type="entry name" value="Neuro_actylchol_rec"/>
</dbReference>
<keyword evidence="16" id="KW-1185">Reference proteome</keyword>
<keyword evidence="6 12" id="KW-0732">Signal</keyword>
<evidence type="ECO:0000256" key="6">
    <source>
        <dbReference type="ARBA" id="ARBA00022729"/>
    </source>
</evidence>